<evidence type="ECO:0000256" key="1">
    <source>
        <dbReference type="SAM" id="Phobius"/>
    </source>
</evidence>
<comment type="caution">
    <text evidence="2">The sequence shown here is derived from an EMBL/GenBank/DDBJ whole genome shotgun (WGS) entry which is preliminary data.</text>
</comment>
<name>R9H579_9SPHI</name>
<accession>R9H579</accession>
<evidence type="ECO:0000313" key="3">
    <source>
        <dbReference type="Proteomes" id="UP000014174"/>
    </source>
</evidence>
<protein>
    <submittedName>
        <fullName evidence="2">Uncharacterized protein</fullName>
    </submittedName>
</protein>
<reference evidence="2 3" key="1">
    <citation type="journal article" date="2013" name="Genome Announc.">
        <title>Draft Genome Sequence of Arcticibacter svalbardensis Strain MN12-7T, a Member of the Family Sphingobacteriaceae Isolated from an Arctic Soil Sample.</title>
        <authorList>
            <person name="Shivaji S."/>
            <person name="Ara S."/>
            <person name="Prasad S."/>
            <person name="Manasa B.P."/>
            <person name="Begum Z."/>
            <person name="Singh A."/>
            <person name="Kumar Pinnaka A."/>
        </authorList>
    </citation>
    <scope>NUCLEOTIDE SEQUENCE [LARGE SCALE GENOMIC DNA]</scope>
    <source>
        <strain evidence="2 3">MN12-7</strain>
    </source>
</reference>
<proteinExistence type="predicted"/>
<dbReference type="AlphaFoldDB" id="R9H579"/>
<dbReference type="STRING" id="1150600.ADIARSV_0480"/>
<evidence type="ECO:0000313" key="2">
    <source>
        <dbReference type="EMBL" id="EOR96334.1"/>
    </source>
</evidence>
<keyword evidence="1" id="KW-0472">Membrane</keyword>
<dbReference type="Proteomes" id="UP000014174">
    <property type="component" value="Unassembled WGS sequence"/>
</dbReference>
<gene>
    <name evidence="2" type="ORF">ADIARSV_0480</name>
</gene>
<keyword evidence="3" id="KW-1185">Reference proteome</keyword>
<feature type="transmembrane region" description="Helical" evidence="1">
    <location>
        <begin position="15"/>
        <end position="36"/>
    </location>
</feature>
<keyword evidence="1" id="KW-1133">Transmembrane helix</keyword>
<sequence>MLGIIMIEIYKKSSAIRWITFVICFIPYLLSAQQVYNFTKGLGSCHC</sequence>
<keyword evidence="1" id="KW-0812">Transmembrane</keyword>
<dbReference type="EMBL" id="AQPN01000019">
    <property type="protein sequence ID" value="EOR96334.1"/>
    <property type="molecule type" value="Genomic_DNA"/>
</dbReference>
<organism evidence="2 3">
    <name type="scientific">Arcticibacter svalbardensis MN12-7</name>
    <dbReference type="NCBI Taxonomy" id="1150600"/>
    <lineage>
        <taxon>Bacteria</taxon>
        <taxon>Pseudomonadati</taxon>
        <taxon>Bacteroidota</taxon>
        <taxon>Sphingobacteriia</taxon>
        <taxon>Sphingobacteriales</taxon>
        <taxon>Sphingobacteriaceae</taxon>
        <taxon>Arcticibacter</taxon>
    </lineage>
</organism>